<keyword evidence="2" id="KW-1185">Reference proteome</keyword>
<evidence type="ECO:0000313" key="2">
    <source>
        <dbReference type="Proteomes" id="UP000092839"/>
    </source>
</evidence>
<dbReference type="EMBL" id="CP016428">
    <property type="protein sequence ID" value="ANW02292.1"/>
    <property type="molecule type" value="Genomic_DNA"/>
</dbReference>
<protein>
    <submittedName>
        <fullName evidence="1">Uncharacterized protein</fullName>
    </submittedName>
</protein>
<gene>
    <name evidence="1" type="ORF">LMTR13_21075</name>
</gene>
<dbReference type="KEGG" id="bic:LMTR13_21075"/>
<dbReference type="RefSeq" id="WP_065729502.1">
    <property type="nucleotide sequence ID" value="NZ_CP016428.1"/>
</dbReference>
<dbReference type="STRING" id="1274631.LMTR13_21075"/>
<accession>A0A1B1UHR9</accession>
<sequence length="74" mass="8768">MDVEKQREIIRLWNRMRRVEGPLAEEIRIQILECFAQPDSPSTRMNERRAVLGRMPVRTAQLYRIGERSDNATL</sequence>
<name>A0A1B1UHR9_9BRAD</name>
<dbReference type="OrthoDB" id="8240671at2"/>
<evidence type="ECO:0000313" key="1">
    <source>
        <dbReference type="EMBL" id="ANW02292.1"/>
    </source>
</evidence>
<dbReference type="AlphaFoldDB" id="A0A1B1UHR9"/>
<organism evidence="1 2">
    <name type="scientific">Bradyrhizobium icense</name>
    <dbReference type="NCBI Taxonomy" id="1274631"/>
    <lineage>
        <taxon>Bacteria</taxon>
        <taxon>Pseudomonadati</taxon>
        <taxon>Pseudomonadota</taxon>
        <taxon>Alphaproteobacteria</taxon>
        <taxon>Hyphomicrobiales</taxon>
        <taxon>Nitrobacteraceae</taxon>
        <taxon>Bradyrhizobium</taxon>
    </lineage>
</organism>
<proteinExistence type="predicted"/>
<dbReference type="Proteomes" id="UP000092839">
    <property type="component" value="Chromosome"/>
</dbReference>
<reference evidence="1 2" key="1">
    <citation type="submission" date="2016-07" db="EMBL/GenBank/DDBJ databases">
        <title>Complete genome sequence of Bradyrhizobium icense LMTR 13T, a potential inoculant strain isolated from lima bean (Phaseolus lunatus) in Peru.</title>
        <authorList>
            <person name="Ormeno-Orrillo E."/>
            <person name="Duran D."/>
            <person name="Rogel M.A."/>
            <person name="Rey L."/>
            <person name="Imperial J."/>
            <person name="Ruiz-Argueso T."/>
            <person name="Martinez-Romero E."/>
        </authorList>
    </citation>
    <scope>NUCLEOTIDE SEQUENCE [LARGE SCALE GENOMIC DNA]</scope>
    <source>
        <strain evidence="1 2">LMTR 13</strain>
    </source>
</reference>